<dbReference type="Proteomes" id="UP000887116">
    <property type="component" value="Unassembled WGS sequence"/>
</dbReference>
<sequence>MGLKKKANKCTVVEPEGKTNNALLKAVVRAHLWKRQLEEGKYRSLKELSIKINIGTRRIQQILRLNYLAPKIKEDIVNGRQPSSLRLADLREIPMLWSEQGSKIQEPSISSSADIEQQPTVVTAETTTAKDENSKEKRKAQNDSVETTVEPTSVDRETNEQEPNPAEIELCFTIDEKDKPPTKTTQQRQAILASVVGAALLVSSIIACVLKMYAIAAIGGIVGLACIGFALYNIINPNTKLEKVESVEQPIVESSLSLT</sequence>
<dbReference type="EMBL" id="BMAO01033742">
    <property type="protein sequence ID" value="GFQ91510.1"/>
    <property type="molecule type" value="Genomic_DNA"/>
</dbReference>
<dbReference type="AlphaFoldDB" id="A0A8X6FX77"/>
<evidence type="ECO:0000256" key="1">
    <source>
        <dbReference type="SAM" id="MobiDB-lite"/>
    </source>
</evidence>
<evidence type="ECO:0000313" key="3">
    <source>
        <dbReference type="EMBL" id="GFQ91510.1"/>
    </source>
</evidence>
<evidence type="ECO:0000256" key="2">
    <source>
        <dbReference type="SAM" id="Phobius"/>
    </source>
</evidence>
<gene>
    <name evidence="3" type="primary">wHa_02620</name>
    <name evidence="3" type="ORF">TNCT_335981</name>
</gene>
<evidence type="ECO:0000313" key="4">
    <source>
        <dbReference type="Proteomes" id="UP000887116"/>
    </source>
</evidence>
<name>A0A8X6FX77_TRICU</name>
<dbReference type="OrthoDB" id="6968708at2759"/>
<protein>
    <submittedName>
        <fullName evidence="3">Site-specific recombinase, resolvase family</fullName>
    </submittedName>
</protein>
<dbReference type="SUPFAM" id="SSF109709">
    <property type="entry name" value="KorB DNA-binding domain-like"/>
    <property type="match status" value="1"/>
</dbReference>
<keyword evidence="2" id="KW-0472">Membrane</keyword>
<feature type="compositionally biased region" description="Polar residues" evidence="1">
    <location>
        <begin position="101"/>
        <end position="127"/>
    </location>
</feature>
<organism evidence="3 4">
    <name type="scientific">Trichonephila clavata</name>
    <name type="common">Joro spider</name>
    <name type="synonym">Nephila clavata</name>
    <dbReference type="NCBI Taxonomy" id="2740835"/>
    <lineage>
        <taxon>Eukaryota</taxon>
        <taxon>Metazoa</taxon>
        <taxon>Ecdysozoa</taxon>
        <taxon>Arthropoda</taxon>
        <taxon>Chelicerata</taxon>
        <taxon>Arachnida</taxon>
        <taxon>Araneae</taxon>
        <taxon>Araneomorphae</taxon>
        <taxon>Entelegynae</taxon>
        <taxon>Araneoidea</taxon>
        <taxon>Nephilidae</taxon>
        <taxon>Trichonephila</taxon>
    </lineage>
</organism>
<reference evidence="3" key="1">
    <citation type="submission" date="2020-07" db="EMBL/GenBank/DDBJ databases">
        <title>Multicomponent nature underlies the extraordinary mechanical properties of spider dragline silk.</title>
        <authorList>
            <person name="Kono N."/>
            <person name="Nakamura H."/>
            <person name="Mori M."/>
            <person name="Yoshida Y."/>
            <person name="Ohtoshi R."/>
            <person name="Malay A.D."/>
            <person name="Moran D.A.P."/>
            <person name="Tomita M."/>
            <person name="Numata K."/>
            <person name="Arakawa K."/>
        </authorList>
    </citation>
    <scope>NUCLEOTIDE SEQUENCE</scope>
</reference>
<feature type="region of interest" description="Disordered" evidence="1">
    <location>
        <begin position="101"/>
        <end position="163"/>
    </location>
</feature>
<keyword evidence="4" id="KW-1185">Reference proteome</keyword>
<feature type="transmembrane region" description="Helical" evidence="2">
    <location>
        <begin position="190"/>
        <end position="207"/>
    </location>
</feature>
<feature type="transmembrane region" description="Helical" evidence="2">
    <location>
        <begin position="213"/>
        <end position="235"/>
    </location>
</feature>
<proteinExistence type="predicted"/>
<accession>A0A8X6FX77</accession>
<feature type="compositionally biased region" description="Basic and acidic residues" evidence="1">
    <location>
        <begin position="128"/>
        <end position="141"/>
    </location>
</feature>
<keyword evidence="2" id="KW-0812">Transmembrane</keyword>
<feature type="compositionally biased region" description="Polar residues" evidence="1">
    <location>
        <begin position="142"/>
        <end position="151"/>
    </location>
</feature>
<keyword evidence="2" id="KW-1133">Transmembrane helix</keyword>
<comment type="caution">
    <text evidence="3">The sequence shown here is derived from an EMBL/GenBank/DDBJ whole genome shotgun (WGS) entry which is preliminary data.</text>
</comment>